<dbReference type="GO" id="GO:0004519">
    <property type="term" value="F:endonuclease activity"/>
    <property type="evidence" value="ECO:0007669"/>
    <property type="project" value="UniProtKB-KW"/>
</dbReference>
<comment type="caution">
    <text evidence="2">The sequence shown here is derived from an EMBL/GenBank/DDBJ whole genome shotgun (WGS) entry which is preliminary data.</text>
</comment>
<evidence type="ECO:0000256" key="1">
    <source>
        <dbReference type="ARBA" id="ARBA00022694"/>
    </source>
</evidence>
<proteinExistence type="predicted"/>
<dbReference type="InterPro" id="IPR038085">
    <property type="entry name" value="Rnp2-like_sf"/>
</dbReference>
<gene>
    <name evidence="2" type="ORF">AKJ42_01260</name>
</gene>
<protein>
    <submittedName>
        <fullName evidence="2">Uncharacterized protein</fullName>
    </submittedName>
</protein>
<evidence type="ECO:0000313" key="2">
    <source>
        <dbReference type="EMBL" id="KXB00279.1"/>
    </source>
</evidence>
<reference evidence="2 3" key="1">
    <citation type="journal article" date="2016" name="Sci. Rep.">
        <title>Metabolic traits of an uncultured archaeal lineage -MSBL1- from brine pools of the Red Sea.</title>
        <authorList>
            <person name="Mwirichia R."/>
            <person name="Alam I."/>
            <person name="Rashid M."/>
            <person name="Vinu M."/>
            <person name="Ba-Alawi W."/>
            <person name="Anthony Kamau A."/>
            <person name="Kamanda Ngugi D."/>
            <person name="Goker M."/>
            <person name="Klenk H.P."/>
            <person name="Bajic V."/>
            <person name="Stingl U."/>
        </authorList>
    </citation>
    <scope>NUCLEOTIDE SEQUENCE [LARGE SCALE GENOMIC DNA]</scope>
    <source>
        <strain evidence="2">SCGC-AAA261C02</strain>
    </source>
</reference>
<dbReference type="EMBL" id="LHXW01000008">
    <property type="protein sequence ID" value="KXB00279.1"/>
    <property type="molecule type" value="Genomic_DNA"/>
</dbReference>
<dbReference type="Pfam" id="PF01900">
    <property type="entry name" value="RNase_P_Rpp14"/>
    <property type="match status" value="1"/>
</dbReference>
<sequence length="106" mass="11907">MRKMGAPQKFRSRYIAFKVEGEASIEELRKAISKSSREISRLNPRPRIVIYDGDEGCGLVKCSHLQVDELKRKLKKIGGTGNESFKVRLLGVSGTIKAAKRKFLSI</sequence>
<keyword evidence="3" id="KW-1185">Reference proteome</keyword>
<dbReference type="Proteomes" id="UP000070520">
    <property type="component" value="Unassembled WGS sequence"/>
</dbReference>
<dbReference type="GO" id="GO:0030677">
    <property type="term" value="C:ribonuclease P complex"/>
    <property type="evidence" value="ECO:0007669"/>
    <property type="project" value="InterPro"/>
</dbReference>
<name>A0A133V1G1_9EURY</name>
<accession>A0A133V1G1</accession>
<dbReference type="AlphaFoldDB" id="A0A133V1G1"/>
<organism evidence="2 3">
    <name type="scientific">candidate division MSBL1 archaeon SCGC-AAA261C02</name>
    <dbReference type="NCBI Taxonomy" id="1698272"/>
    <lineage>
        <taxon>Archaea</taxon>
        <taxon>Methanobacteriati</taxon>
        <taxon>Methanobacteriota</taxon>
        <taxon>candidate division MSBL1</taxon>
    </lineage>
</organism>
<keyword evidence="1" id="KW-0819">tRNA processing</keyword>
<dbReference type="Gene3D" id="3.30.70.3250">
    <property type="entry name" value="Ribonuclease P, Pop5 subunit"/>
    <property type="match status" value="1"/>
</dbReference>
<evidence type="ECO:0000313" key="3">
    <source>
        <dbReference type="Proteomes" id="UP000070520"/>
    </source>
</evidence>
<dbReference type="GO" id="GO:0001682">
    <property type="term" value="P:tRNA 5'-leader removal"/>
    <property type="evidence" value="ECO:0007669"/>
    <property type="project" value="InterPro"/>
</dbReference>
<dbReference type="SUPFAM" id="SSF160350">
    <property type="entry name" value="Rnp2-like"/>
    <property type="match status" value="1"/>
</dbReference>
<dbReference type="InterPro" id="IPR002759">
    <property type="entry name" value="Pop5/Rpp14/Rnp2-like"/>
</dbReference>